<dbReference type="InterPro" id="IPR016024">
    <property type="entry name" value="ARM-type_fold"/>
</dbReference>
<evidence type="ECO:0000313" key="1">
    <source>
        <dbReference type="EMBL" id="ETO30666.1"/>
    </source>
</evidence>
<evidence type="ECO:0000313" key="2">
    <source>
        <dbReference type="Proteomes" id="UP000023152"/>
    </source>
</evidence>
<reference evidence="1 2" key="1">
    <citation type="journal article" date="2013" name="Curr. Biol.">
        <title>The Genome of the Foraminiferan Reticulomyxa filosa.</title>
        <authorList>
            <person name="Glockner G."/>
            <person name="Hulsmann N."/>
            <person name="Schleicher M."/>
            <person name="Noegel A.A."/>
            <person name="Eichinger L."/>
            <person name="Gallinger C."/>
            <person name="Pawlowski J."/>
            <person name="Sierra R."/>
            <person name="Euteneuer U."/>
            <person name="Pillet L."/>
            <person name="Moustafa A."/>
            <person name="Platzer M."/>
            <person name="Groth M."/>
            <person name="Szafranski K."/>
            <person name="Schliwa M."/>
        </authorList>
    </citation>
    <scope>NUCLEOTIDE SEQUENCE [LARGE SCALE GENOMIC DNA]</scope>
</reference>
<dbReference type="SUPFAM" id="SSF48371">
    <property type="entry name" value="ARM repeat"/>
    <property type="match status" value="1"/>
</dbReference>
<name>X6NXD2_RETFI</name>
<dbReference type="Gene3D" id="1.25.10.10">
    <property type="entry name" value="Leucine-rich Repeat Variant"/>
    <property type="match status" value="1"/>
</dbReference>
<dbReference type="Proteomes" id="UP000023152">
    <property type="component" value="Unassembled WGS sequence"/>
</dbReference>
<comment type="caution">
    <text evidence="1">The sequence shown here is derived from an EMBL/GenBank/DDBJ whole genome shotgun (WGS) entry which is preliminary data.</text>
</comment>
<sequence>MAEKRLTMFVYYYFFLKKRDEKKKMFEMCIHTTIEKMQLGSMQEIAQLLSVFSKSVVTKNTGSSSLIEDFVSASGITYLCTLGLHNIQDSRWLACILDTQDADGVCVCQIYLFILKKNNNKKMYICIFLFIVRCLYFETDLNFRCASLQLINAALGYMPEIDERVMAMQNMSELGFDSILQEMMKKLNDLVAKLTEDGDISDEENANAYKEIKSNGT</sequence>
<gene>
    <name evidence="1" type="ORF">RFI_06454</name>
</gene>
<proteinExistence type="predicted"/>
<organism evidence="1 2">
    <name type="scientific">Reticulomyxa filosa</name>
    <dbReference type="NCBI Taxonomy" id="46433"/>
    <lineage>
        <taxon>Eukaryota</taxon>
        <taxon>Sar</taxon>
        <taxon>Rhizaria</taxon>
        <taxon>Retaria</taxon>
        <taxon>Foraminifera</taxon>
        <taxon>Monothalamids</taxon>
        <taxon>Reticulomyxidae</taxon>
        <taxon>Reticulomyxa</taxon>
    </lineage>
</organism>
<dbReference type="AlphaFoldDB" id="X6NXD2"/>
<dbReference type="InterPro" id="IPR011989">
    <property type="entry name" value="ARM-like"/>
</dbReference>
<accession>X6NXD2</accession>
<protein>
    <submittedName>
        <fullName evidence="1">Uncharacterized protein</fullName>
    </submittedName>
</protein>
<dbReference type="EMBL" id="ASPP01005371">
    <property type="protein sequence ID" value="ETO30666.1"/>
    <property type="molecule type" value="Genomic_DNA"/>
</dbReference>
<keyword evidence="2" id="KW-1185">Reference proteome</keyword>